<name>A0A0G4HH39_9ALVE</name>
<evidence type="ECO:0000313" key="2">
    <source>
        <dbReference type="EMBL" id="CEM43403.1"/>
    </source>
</evidence>
<gene>
    <name evidence="2" type="ORF">Cvel_27508</name>
</gene>
<feature type="region of interest" description="Disordered" evidence="1">
    <location>
        <begin position="1511"/>
        <end position="1570"/>
    </location>
</feature>
<reference evidence="2" key="1">
    <citation type="submission" date="2014-11" db="EMBL/GenBank/DDBJ databases">
        <authorList>
            <person name="Otto D Thomas"/>
            <person name="Naeem Raeece"/>
        </authorList>
    </citation>
    <scope>NUCLEOTIDE SEQUENCE</scope>
</reference>
<feature type="compositionally biased region" description="Polar residues" evidence="1">
    <location>
        <begin position="1513"/>
        <end position="1522"/>
    </location>
</feature>
<feature type="compositionally biased region" description="Low complexity" evidence="1">
    <location>
        <begin position="358"/>
        <end position="368"/>
    </location>
</feature>
<feature type="region of interest" description="Disordered" evidence="1">
    <location>
        <begin position="97"/>
        <end position="165"/>
    </location>
</feature>
<feature type="compositionally biased region" description="Basic and acidic residues" evidence="1">
    <location>
        <begin position="1034"/>
        <end position="1050"/>
    </location>
</feature>
<feature type="region of interest" description="Disordered" evidence="1">
    <location>
        <begin position="1"/>
        <end position="21"/>
    </location>
</feature>
<feature type="compositionally biased region" description="Polar residues" evidence="1">
    <location>
        <begin position="1815"/>
        <end position="1831"/>
    </location>
</feature>
<feature type="compositionally biased region" description="Basic residues" evidence="1">
    <location>
        <begin position="1158"/>
        <end position="1173"/>
    </location>
</feature>
<feature type="region of interest" description="Disordered" evidence="1">
    <location>
        <begin position="1150"/>
        <end position="1464"/>
    </location>
</feature>
<feature type="compositionally biased region" description="Basic and acidic residues" evidence="1">
    <location>
        <begin position="1261"/>
        <end position="1277"/>
    </location>
</feature>
<evidence type="ECO:0000256" key="1">
    <source>
        <dbReference type="SAM" id="MobiDB-lite"/>
    </source>
</evidence>
<feature type="compositionally biased region" description="Low complexity" evidence="1">
    <location>
        <begin position="1444"/>
        <end position="1461"/>
    </location>
</feature>
<dbReference type="VEuPathDB" id="CryptoDB:Cvel_27508"/>
<feature type="compositionally biased region" description="Polar residues" evidence="1">
    <location>
        <begin position="448"/>
        <end position="457"/>
    </location>
</feature>
<feature type="compositionally biased region" description="Acidic residues" evidence="1">
    <location>
        <begin position="1669"/>
        <end position="1691"/>
    </location>
</feature>
<accession>A0A0G4HH39</accession>
<dbReference type="EMBL" id="CDMZ01002677">
    <property type="protein sequence ID" value="CEM43403.1"/>
    <property type="molecule type" value="Genomic_DNA"/>
</dbReference>
<feature type="region of interest" description="Disordered" evidence="1">
    <location>
        <begin position="1599"/>
        <end position="1793"/>
    </location>
</feature>
<feature type="compositionally biased region" description="Acidic residues" evidence="1">
    <location>
        <begin position="959"/>
        <end position="979"/>
    </location>
</feature>
<feature type="compositionally biased region" description="Low complexity" evidence="1">
    <location>
        <begin position="1363"/>
        <end position="1372"/>
    </location>
</feature>
<feature type="compositionally biased region" description="Basic and acidic residues" evidence="1">
    <location>
        <begin position="377"/>
        <end position="409"/>
    </location>
</feature>
<feature type="compositionally biased region" description="Low complexity" evidence="1">
    <location>
        <begin position="1639"/>
        <end position="1658"/>
    </location>
</feature>
<feature type="compositionally biased region" description="Basic residues" evidence="1">
    <location>
        <begin position="347"/>
        <end position="357"/>
    </location>
</feature>
<feature type="compositionally biased region" description="Low complexity" evidence="1">
    <location>
        <begin position="1174"/>
        <end position="1188"/>
    </location>
</feature>
<feature type="compositionally biased region" description="Pro residues" evidence="1">
    <location>
        <begin position="942"/>
        <end position="953"/>
    </location>
</feature>
<feature type="region of interest" description="Disordered" evidence="1">
    <location>
        <begin position="940"/>
        <end position="1126"/>
    </location>
</feature>
<feature type="compositionally biased region" description="Basic and acidic residues" evidence="1">
    <location>
        <begin position="980"/>
        <end position="993"/>
    </location>
</feature>
<feature type="compositionally biased region" description="Pro residues" evidence="1">
    <location>
        <begin position="421"/>
        <end position="437"/>
    </location>
</feature>
<feature type="compositionally biased region" description="Basic and acidic residues" evidence="1">
    <location>
        <begin position="1059"/>
        <end position="1069"/>
    </location>
</feature>
<protein>
    <submittedName>
        <fullName evidence="2">Uncharacterized protein</fullName>
    </submittedName>
</protein>
<feature type="compositionally biased region" description="Polar residues" evidence="1">
    <location>
        <begin position="1692"/>
        <end position="1702"/>
    </location>
</feature>
<feature type="region of interest" description="Disordered" evidence="1">
    <location>
        <begin position="62"/>
        <end position="84"/>
    </location>
</feature>
<sequence length="2174" mass="227298">MAASVEQKEKTTGGRGLQGLSEDRVFELQEEVVALREEANVSQQGKGFVTFSEFSKAMDVHQSIGGGGGQNASEVVRAAEERDKAVAAERRLIRKWGDIVRPRSPISPRRQRQLKQQQQQSKGGSPGRQRSAGASPRRQRGDAARQNAETAAGERRRMLAGNHGIQESQMVAETLLSDLCGQMEAVRTLADVVAQVAAAAGQPASGSEEEQEEAIIGLALSRAADAARSENIAVLEAILDGTAEESDSAAFIQGGKGEERKRERDPSEGCAGGVPRHLREVSPLKLPRLSRSPSRASSVRQAARLRHFSSGKSGLLVHPAAGTSPPQIVGTRGESPLRRGSSVSRQTTRRSRSRSRSRVLASNSASVSPTSPQQRGHGRDRDRDREGRSGETQEDRSNVRERERDRKDTTPTPSRELLPPHSMPPSPREQNPTPPTLPAVAPKERENANNPHYSFSPTHPPPPIPIIQKSIETQSQTPTKIIQQPAEVPGFHQHPQPLPQPLSMPMPNPTTPIVQPQPAVLPPHSPQLSVPSPLPFSPPQRGILPIQQPQVIPAPHLNPSPLPHTPPLPATMTTMKYIAAPGPPAGGPPLAPLQAPVTPLPTQPGVPLMHPDLQPAPVAPSRGPVFNPPGRVEVHTPPTYPSPVTGSPVTPTPVTHFPPPVSPQPLPVAATLPPPAGTMVPPIGPFRPPAPPQASISVPTSPERRRLLANPNAPGIVLPLPPPAEQAALSPLFSGPAPLLSSPSQTVPIPAAAPPHQILLPPRHTVTEAIIDRQLLVNRRETIGGTDAVVSFNAPRRSTFITGTPLDARASILPVSGTVTPGIVPFALPAPRRSTQMITSAAAQLPRMHSTVHAPPIAPLLTSAVVQGPLVSFQGTPPSVPVPVLPPGPVPVLQTSAAGAGPLPFRSPSAPPIRHTIHSPPLPLSVHPAPLVSTVTTAKVPVPSPTYSAPPPRTITSEEQQDEDEDEEEEEETETETATDADRQHVKQEDRAESASSPAKRNRTKAKATKPQHHVSPKQRSNPRGWGDISECGNETHTHRSWFSHKDQQQKSKSHGRGRKEGSPSEADSRTSPFLNHQKEFLRRSSKNPDNIGLARSETLARSIVSTVRPPFGTSTGLRGGTKGTRGSWLLAGTELKAWKPDFVLSRVCATPPESRKGSPKRKAKRSKSKGAQKRALSSSPLRSSHPHTNVHVEHLREEKEESVLLPPARKPPVPSAPRASQRKRSNHLSQHSSQADRRVTSPARMVAGSEMRGGSVSCQSKEETMQQGGGRREGGRESVSLSVSVSGGDREAIAARVRASRAQPLPGYRRRSSVSVSPPEGPLPIAEAMDRDRGGSSSSSFVAQPPVPLSQTPQTITDSRSRSATASASASGGRGGGGEGKESGPGWRRQSGRAGAPGGLPHEDASAGIQEHPVPTDSLSAEGTPTFLRIPPGAGGGGHRQHSGGSQSQLSGGPLPGSSAEVRGPAVSLDSLAAAMATLQQAAALQASGSEVLSAAPRCFDLEVAKRHMMTPQRNSKQSVTPPMRPGSAPTGGAERKKSAASTVVSGSGGVGGKGSTVSRRESQSQPEATAVDLGMTALNAILQSQIEALSIVVGGSAGSGGASVQVAGGEGGRRQSSQSVFTAPLSALGGTGRNGNSISVSAPPGGSPVSGSMIVPTAGKGKGNEQEKEEEEEEGDEWEEEFEEEEEEQNTAGQSSSENFINEAADEPEEGKPRRASVLSKKKKSFPAYIPVPPSNGTDLPDSTPLALPFPPAPPVQDSVNVPAPAHQRTPGKTKKADHANRGEVPTDSSVGGLLEDAKRVQVPVTQALEAQATRQSLARSASPPCTHTKSQEAAGVILAQPQQPSLRISSHQQQPHLTHSHRFVVNPTLGLGLGGALPSSSSAVPLQTETLVLPPKVLAPASPLPVAVLPQAAPSSTVQETRAVQPGGGVSVTRADPRRSTIILPGGPRAIASVYNLPRLQQQEGTKTVTIVADGGSKVILAPATGAAPVSPFVLPAGGGGVNRVWPATPVASQRILLPPGPPSLVPTPSHPSPVRGSIVTSPLPLGFRLEAPPVVGPVQTLPVPLQPTVLQAPPPASGAYPLPPVVVSPSPTIPQPPAPFPPVAAPLLSVSTRLASLRAENAGVRQNVTGASPAPKAAGSLFAATTGARTCTIVAPPAPAAIRSPPSRGC</sequence>
<proteinExistence type="predicted"/>
<feature type="compositionally biased region" description="Basic residues" evidence="1">
    <location>
        <begin position="1000"/>
        <end position="1017"/>
    </location>
</feature>
<feature type="compositionally biased region" description="Basic and acidic residues" evidence="1">
    <location>
        <begin position="1"/>
        <end position="12"/>
    </location>
</feature>
<organism evidence="2">
    <name type="scientific">Chromera velia CCMP2878</name>
    <dbReference type="NCBI Taxonomy" id="1169474"/>
    <lineage>
        <taxon>Eukaryota</taxon>
        <taxon>Sar</taxon>
        <taxon>Alveolata</taxon>
        <taxon>Colpodellida</taxon>
        <taxon>Chromeraceae</taxon>
        <taxon>Chromera</taxon>
    </lineage>
</organism>
<feature type="compositionally biased region" description="Basic and acidic residues" evidence="1">
    <location>
        <begin position="256"/>
        <end position="267"/>
    </location>
</feature>
<feature type="compositionally biased region" description="Low complexity" evidence="1">
    <location>
        <begin position="1278"/>
        <end position="1287"/>
    </location>
</feature>
<feature type="region of interest" description="Disordered" evidence="1">
    <location>
        <begin position="247"/>
        <end position="466"/>
    </location>
</feature>
<feature type="compositionally biased region" description="Low complexity" evidence="1">
    <location>
        <begin position="283"/>
        <end position="302"/>
    </location>
</feature>
<feature type="region of interest" description="Disordered" evidence="1">
    <location>
        <begin position="1814"/>
        <end position="1833"/>
    </location>
</feature>
<feature type="compositionally biased region" description="Low complexity" evidence="1">
    <location>
        <begin position="102"/>
        <end position="131"/>
    </location>
</feature>
<feature type="compositionally biased region" description="Polar residues" evidence="1">
    <location>
        <begin position="1350"/>
        <end position="1359"/>
    </location>
</feature>
<feature type="compositionally biased region" description="Basic and acidic residues" evidence="1">
    <location>
        <begin position="1191"/>
        <end position="1203"/>
    </location>
</feature>